<reference evidence="1 2" key="1">
    <citation type="submission" date="2019-06" db="EMBL/GenBank/DDBJ databases">
        <title>Sequencing the genomes of 1000 actinobacteria strains.</title>
        <authorList>
            <person name="Klenk H.-P."/>
        </authorList>
    </citation>
    <scope>NUCLEOTIDE SEQUENCE [LARGE SCALE GENOMIC DNA]</scope>
    <source>
        <strain evidence="1 2">DSM 26477</strain>
    </source>
</reference>
<dbReference type="AlphaFoldDB" id="A0A542YKM3"/>
<protein>
    <submittedName>
        <fullName evidence="1">Uncharacterized protein DUF4012</fullName>
    </submittedName>
</protein>
<name>A0A542YKM3_9MICO</name>
<dbReference type="InterPro" id="IPR025101">
    <property type="entry name" value="DUF4012"/>
</dbReference>
<evidence type="ECO:0000313" key="1">
    <source>
        <dbReference type="EMBL" id="TQL48618.1"/>
    </source>
</evidence>
<sequence length="591" mass="62665">MPKWLPWTILAVVLLLIAAAAWIGLRALQAKTELETAQGLVGTLKTQLVTFEMDGATETLDNLKQHTSSARDLTGDPIWRVAEVFPGLGKNLTVVRELAEATDDVVVDVIAPLIGVAETIDPSSLAPVDGAINLQPLQDALPVLSGANGQMQTIVAKVKNVDSEGTISQVSAAQKQLAGLLDSVAPTLDTLDRMLAVVPGLLGADGPRNYIVMFQNNAEARALGGTALSFVGVSTDQGRITIGQALPAGLGNFDRYETSVLPIPDGAEQIYSGGAYGTFIPNVTVRPSFTTAAQLTQEMFSRKYGDVSDGVISIDPVALSYVLGATDPVTLSTGDVLDRDSLVPFLLNGIYQKYSALAQDAIYAETVDAVVDRILGGSLDPAELIKALVRGWDENRVLFYSNHEDVQAVLTELGQKGELPLSDSETDRVGVYFQENVGSKLNFYLQQKVTLAKATCRDDGRQTYRVTVDLTSTVPADAGSTLSPSILGNYEHEGLNPGAQRMVQLIYAPPGSTINSATVNGGPLALGSYHDEAYPVSRVQLLVEPGATVTISYDITAPEAGEKALEAQITPMVNPTTIEESTLDCATVPVP</sequence>
<accession>A0A542YKM3</accession>
<dbReference type="EMBL" id="VFOM01000001">
    <property type="protein sequence ID" value="TQL48618.1"/>
    <property type="molecule type" value="Genomic_DNA"/>
</dbReference>
<comment type="caution">
    <text evidence="1">The sequence shown here is derived from an EMBL/GenBank/DDBJ whole genome shotgun (WGS) entry which is preliminary data.</text>
</comment>
<organism evidence="1 2">
    <name type="scientific">Homoserinimonas aerilata</name>
    <dbReference type="NCBI Taxonomy" id="1162970"/>
    <lineage>
        <taxon>Bacteria</taxon>
        <taxon>Bacillati</taxon>
        <taxon>Actinomycetota</taxon>
        <taxon>Actinomycetes</taxon>
        <taxon>Micrococcales</taxon>
        <taxon>Microbacteriaceae</taxon>
        <taxon>Homoserinimonas</taxon>
    </lineage>
</organism>
<evidence type="ECO:0000313" key="2">
    <source>
        <dbReference type="Proteomes" id="UP000317998"/>
    </source>
</evidence>
<dbReference type="Proteomes" id="UP000317998">
    <property type="component" value="Unassembled WGS sequence"/>
</dbReference>
<dbReference type="Pfam" id="PF13196">
    <property type="entry name" value="DUF4012"/>
    <property type="match status" value="1"/>
</dbReference>
<proteinExistence type="predicted"/>
<gene>
    <name evidence="1" type="ORF">FB562_1715</name>
</gene>
<keyword evidence="2" id="KW-1185">Reference proteome</keyword>